<dbReference type="GO" id="GO:0004414">
    <property type="term" value="F:homoserine O-acetyltransferase activity"/>
    <property type="evidence" value="ECO:0007669"/>
    <property type="project" value="UniProtKB-EC"/>
</dbReference>
<dbReference type="InterPro" id="IPR033752">
    <property type="entry name" value="MetA_family"/>
</dbReference>
<feature type="binding site" evidence="4">
    <location>
        <position position="183"/>
    </location>
    <ligand>
        <name>substrate</name>
    </ligand>
</feature>
<evidence type="ECO:0000313" key="6">
    <source>
        <dbReference type="EMBL" id="CTQ31227.1"/>
    </source>
</evidence>
<comment type="pathway">
    <text evidence="4">Amino-acid biosynthesis; L-methionine biosynthesis via de novo pathway; O-acetyl-L-homoserine from L-homoserine: step 1/1.</text>
</comment>
<feature type="site" description="Important for acyl-CoA specificity" evidence="4">
    <location>
        <position position="101"/>
    </location>
</feature>
<dbReference type="PIRSF" id="PIRSF000450">
    <property type="entry name" value="H_ser_succinyltr"/>
    <property type="match status" value="1"/>
</dbReference>
<dbReference type="PANTHER" id="PTHR20919">
    <property type="entry name" value="HOMOSERINE O-SUCCINYLTRANSFERASE"/>
    <property type="match status" value="1"/>
</dbReference>
<name>A0A0I9QIC9_LEUCI</name>
<keyword evidence="1 4" id="KW-0028">Amino-acid biosynthesis</keyword>
<evidence type="ECO:0000256" key="4">
    <source>
        <dbReference type="HAMAP-Rule" id="MF_00295"/>
    </source>
</evidence>
<dbReference type="AlphaFoldDB" id="A0A0I9QIC9"/>
<dbReference type="Gene3D" id="3.40.50.880">
    <property type="match status" value="1"/>
</dbReference>
<comment type="caution">
    <text evidence="4">Lacks conserved residue(s) required for the propagation of feature annotation.</text>
</comment>
<evidence type="ECO:0000256" key="5">
    <source>
        <dbReference type="PIRSR" id="PIRSR000450-1"/>
    </source>
</evidence>
<feature type="active site" description="Acyl-thioester intermediate" evidence="4 5">
    <location>
        <position position="132"/>
    </location>
</feature>
<dbReference type="UniPathway" id="UPA00051">
    <property type="reaction ID" value="UER00074"/>
</dbReference>
<organism evidence="6">
    <name type="scientific">Leuconostoc citreum</name>
    <dbReference type="NCBI Taxonomy" id="33964"/>
    <lineage>
        <taxon>Bacteria</taxon>
        <taxon>Bacillati</taxon>
        <taxon>Bacillota</taxon>
        <taxon>Bacilli</taxon>
        <taxon>Lactobacillales</taxon>
        <taxon>Lactobacillaceae</taxon>
        <taxon>Leuconostoc</taxon>
    </lineage>
</organism>
<evidence type="ECO:0000256" key="2">
    <source>
        <dbReference type="ARBA" id="ARBA00022679"/>
    </source>
</evidence>
<feature type="active site" evidence="4">
    <location>
        <position position="225"/>
    </location>
</feature>
<dbReference type="Pfam" id="PF04204">
    <property type="entry name" value="HTS"/>
    <property type="match status" value="1"/>
</dbReference>
<comment type="similarity">
    <text evidence="4">Belongs to the MetA family.</text>
</comment>
<sequence length="293" mass="33551">MSVTLQNGLLRRKKIIVGEFNILAPTLNILVVNLMPNRLQTEKQFVAHLASQRINIRLTFAVPTAHKVKHESNLIKGHYVTLDDIWQEYFDGLIVTGAPVDQVPFESIDYWSEFQKLLFWRQSHVSESLFTCWAAYGAGYVEKIFPVESVVHKIFGVYQASVASDNQHPELVQNIDQLIMPHSRYFTIPDDNVSKNLRIAGNNQVGTVLLRDASRHSTYTTGHLEYDTNTLQTEYYRDIQQGVLPQKPENYDSFGQPNNTWHVSAKSFFGNWTKLLLMQKHLPETVDYIAALG</sequence>
<dbReference type="SUPFAM" id="SSF52317">
    <property type="entry name" value="Class I glutamine amidotransferase-like"/>
    <property type="match status" value="1"/>
</dbReference>
<evidence type="ECO:0000256" key="3">
    <source>
        <dbReference type="ARBA" id="ARBA00023315"/>
    </source>
</evidence>
<comment type="catalytic activity">
    <reaction evidence="4">
        <text>L-homoserine + acetyl-CoA = O-acetyl-L-homoserine + CoA</text>
        <dbReference type="Rhea" id="RHEA:13701"/>
        <dbReference type="ChEBI" id="CHEBI:57287"/>
        <dbReference type="ChEBI" id="CHEBI:57288"/>
        <dbReference type="ChEBI" id="CHEBI:57476"/>
        <dbReference type="ChEBI" id="CHEBI:57716"/>
        <dbReference type="EC" id="2.3.1.31"/>
    </reaction>
</comment>
<proteinExistence type="inferred from homology"/>
<reference evidence="6" key="1">
    <citation type="submission" date="2015-06" db="EMBL/GenBank/DDBJ databases">
        <title>Methionin biosynthesis.</title>
        <authorList>
            <person name="De Berardinis V."/>
        </authorList>
    </citation>
    <scope>NUCLEOTIDE SEQUENCE</scope>
    <source>
        <strain evidence="6">DSM 5577</strain>
    </source>
</reference>
<dbReference type="GO" id="GO:0005737">
    <property type="term" value="C:cytoplasm"/>
    <property type="evidence" value="ECO:0007669"/>
    <property type="project" value="UniProtKB-SubCell"/>
</dbReference>
<dbReference type="PANTHER" id="PTHR20919:SF0">
    <property type="entry name" value="HOMOSERINE O-SUCCINYLTRANSFERASE"/>
    <property type="match status" value="1"/>
</dbReference>
<gene>
    <name evidence="6" type="primary">metA</name>
    <name evidence="4" type="synonym">metAA</name>
</gene>
<feature type="active site" description="Proton acceptor" evidence="4">
    <location>
        <position position="223"/>
    </location>
</feature>
<dbReference type="HAMAP" id="MF_00295">
    <property type="entry name" value="MetA_acyltransf"/>
    <property type="match status" value="1"/>
</dbReference>
<feature type="binding site" evidence="4">
    <location>
        <position position="153"/>
    </location>
    <ligand>
        <name>substrate</name>
    </ligand>
</feature>
<dbReference type="GO" id="GO:0008899">
    <property type="term" value="F:homoserine O-succinyltransferase activity"/>
    <property type="evidence" value="ECO:0007669"/>
    <property type="project" value="UniProtKB-UniRule"/>
</dbReference>
<keyword evidence="4" id="KW-0486">Methionine biosynthesis</keyword>
<dbReference type="EMBL" id="LN871224">
    <property type="protein sequence ID" value="CTQ31227.1"/>
    <property type="molecule type" value="Genomic_DNA"/>
</dbReference>
<dbReference type="EC" id="2.3.1.31" evidence="4"/>
<keyword evidence="4" id="KW-0963">Cytoplasm</keyword>
<evidence type="ECO:0000256" key="1">
    <source>
        <dbReference type="ARBA" id="ARBA00022605"/>
    </source>
</evidence>
<comment type="function">
    <text evidence="4">Transfers an acetyl group from acetyl-CoA to L-homoserine, forming acetyl-L-homoserine.</text>
</comment>
<keyword evidence="3 4" id="KW-0012">Acyltransferase</keyword>
<accession>A0A0I9QIC9</accession>
<keyword evidence="2 4" id="KW-0808">Transferase</keyword>
<dbReference type="GO" id="GO:0009086">
    <property type="term" value="P:methionine biosynthetic process"/>
    <property type="evidence" value="ECO:0007669"/>
    <property type="project" value="UniProtKB-UniRule"/>
</dbReference>
<feature type="binding site" evidence="4">
    <location>
        <position position="237"/>
    </location>
    <ligand>
        <name>substrate</name>
    </ligand>
</feature>
<dbReference type="InterPro" id="IPR029062">
    <property type="entry name" value="Class_I_gatase-like"/>
</dbReference>
<protein>
    <recommendedName>
        <fullName evidence="4">Homoserine O-acetyltransferase</fullName>
        <shortName evidence="4">HAT</shortName>
        <ecNumber evidence="4">2.3.1.31</ecNumber>
    </recommendedName>
    <alternativeName>
        <fullName evidence="4">Homoserine transacetylase</fullName>
        <shortName evidence="4">HTA</shortName>
    </alternativeName>
</protein>
<feature type="site" description="Important for substrate specificity" evidence="4">
    <location>
        <position position="183"/>
    </location>
</feature>
<comment type="subcellular location">
    <subcellularLocation>
        <location evidence="4">Cytoplasm</location>
    </subcellularLocation>
</comment>